<comment type="function">
    <text evidence="5">This is one of the proteins that binds to the 5S RNA in the ribosome where it forms part of the central protuberance.</text>
</comment>
<evidence type="ECO:0000256" key="1">
    <source>
        <dbReference type="ARBA" id="ARBA00022730"/>
    </source>
</evidence>
<dbReference type="RefSeq" id="WP_381444435.1">
    <property type="nucleotide sequence ID" value="NZ_JBHSNP010000023.1"/>
</dbReference>
<dbReference type="Proteomes" id="UP001596071">
    <property type="component" value="Unassembled WGS sequence"/>
</dbReference>
<dbReference type="CDD" id="cd00495">
    <property type="entry name" value="Ribosomal_L25_TL5_CTC"/>
    <property type="match status" value="1"/>
</dbReference>
<feature type="domain" description="Large ribosomal subunit protein bL25 L25" evidence="7">
    <location>
        <begin position="6"/>
        <end position="91"/>
    </location>
</feature>
<comment type="subunit">
    <text evidence="5">Part of the 50S ribosomal subunit; part of the 5S rRNA/L5/L18/L25 subcomplex. Contacts the 5S rRNA. Binds to the 5S rRNA independently of L5 and L18.</text>
</comment>
<evidence type="ECO:0000256" key="6">
    <source>
        <dbReference type="SAM" id="MobiDB-lite"/>
    </source>
</evidence>
<keyword evidence="2 5" id="KW-0694">RNA-binding</keyword>
<comment type="similarity">
    <text evidence="5">Belongs to the bacterial ribosomal protein bL25 family. CTC subfamily.</text>
</comment>
<keyword evidence="10" id="KW-1185">Reference proteome</keyword>
<dbReference type="InterPro" id="IPR037121">
    <property type="entry name" value="Ribosomal_bL25_C"/>
</dbReference>
<dbReference type="GO" id="GO:0005840">
    <property type="term" value="C:ribosome"/>
    <property type="evidence" value="ECO:0007669"/>
    <property type="project" value="UniProtKB-KW"/>
</dbReference>
<evidence type="ECO:0000259" key="8">
    <source>
        <dbReference type="Pfam" id="PF14693"/>
    </source>
</evidence>
<dbReference type="InterPro" id="IPR001021">
    <property type="entry name" value="Ribosomal_bL25_long"/>
</dbReference>
<dbReference type="InterPro" id="IPR011035">
    <property type="entry name" value="Ribosomal_bL25/Gln-tRNA_synth"/>
</dbReference>
<evidence type="ECO:0000256" key="2">
    <source>
        <dbReference type="ARBA" id="ARBA00022884"/>
    </source>
</evidence>
<keyword evidence="3 5" id="KW-0689">Ribosomal protein</keyword>
<dbReference type="InterPro" id="IPR020057">
    <property type="entry name" value="Ribosomal_bL25_b-dom"/>
</dbReference>
<organism evidence="9 10">
    <name type="scientific">Sporosarcina koreensis</name>
    <dbReference type="NCBI Taxonomy" id="334735"/>
    <lineage>
        <taxon>Bacteria</taxon>
        <taxon>Bacillati</taxon>
        <taxon>Bacillota</taxon>
        <taxon>Bacilli</taxon>
        <taxon>Bacillales</taxon>
        <taxon>Caryophanaceae</taxon>
        <taxon>Sporosarcina</taxon>
    </lineage>
</organism>
<dbReference type="InterPro" id="IPR029751">
    <property type="entry name" value="Ribosomal_L25_dom"/>
</dbReference>
<keyword evidence="4 5" id="KW-0687">Ribonucleoprotein</keyword>
<dbReference type="NCBIfam" id="NF004133">
    <property type="entry name" value="PRK05618.2-4"/>
    <property type="match status" value="1"/>
</dbReference>
<dbReference type="InterPro" id="IPR020056">
    <property type="entry name" value="Rbsml_bL25/Gln-tRNA_synth_N"/>
</dbReference>
<dbReference type="Pfam" id="PF01386">
    <property type="entry name" value="Ribosomal_L25p"/>
    <property type="match status" value="1"/>
</dbReference>
<evidence type="ECO:0000313" key="9">
    <source>
        <dbReference type="EMBL" id="MFC5603627.1"/>
    </source>
</evidence>
<proteinExistence type="inferred from homology"/>
<dbReference type="PANTHER" id="PTHR33284:SF1">
    <property type="entry name" value="RIBOSOMAL PROTEIN L25_GLN-TRNA SYNTHETASE, ANTI-CODON-BINDING DOMAIN-CONTAINING PROTEIN"/>
    <property type="match status" value="1"/>
</dbReference>
<dbReference type="Gene3D" id="2.40.240.10">
    <property type="entry name" value="Ribosomal Protein L25, Chain P"/>
    <property type="match status" value="1"/>
</dbReference>
<keyword evidence="1 5" id="KW-0699">rRNA-binding</keyword>
<dbReference type="EMBL" id="JBHSNP010000023">
    <property type="protein sequence ID" value="MFC5603627.1"/>
    <property type="molecule type" value="Genomic_DNA"/>
</dbReference>
<comment type="caution">
    <text evidence="9">The sequence shown here is derived from an EMBL/GenBank/DDBJ whole genome shotgun (WGS) entry which is preliminary data.</text>
</comment>
<dbReference type="NCBIfam" id="TIGR00731">
    <property type="entry name" value="bL25_bact_ctc"/>
    <property type="match status" value="1"/>
</dbReference>
<feature type="compositionally biased region" description="Acidic residues" evidence="6">
    <location>
        <begin position="199"/>
        <end position="210"/>
    </location>
</feature>
<sequence length="210" mass="23116">MSTAIQSKTRETKTRSALTALRNEGFIPSVVYGYNTESTPIAVSERELLKTLREVGRNGVIQLEVDGKQLNVVLNDFQEDALKGDIRHADFLAIDMSEELEVDVTVHLVGESVGEKEGGVVQQPNREVTIKVKPSDIPESFEVDISELQIGETITVADVRAKSKFEIITDDDYALVLISAPRSEEELEELEADTGAADAEPEVIGEKEEE</sequence>
<gene>
    <name evidence="5" type="primary">rplY</name>
    <name evidence="5" type="synonym">ctc</name>
    <name evidence="9" type="ORF">ACFPTP_10395</name>
</gene>
<dbReference type="PANTHER" id="PTHR33284">
    <property type="entry name" value="RIBOSOMAL PROTEIN L25/GLN-TRNA SYNTHETASE, ANTI-CODON-BINDING DOMAIN-CONTAINING PROTEIN"/>
    <property type="match status" value="1"/>
</dbReference>
<reference evidence="10" key="1">
    <citation type="journal article" date="2019" name="Int. J. Syst. Evol. Microbiol.">
        <title>The Global Catalogue of Microorganisms (GCM) 10K type strain sequencing project: providing services to taxonomists for standard genome sequencing and annotation.</title>
        <authorList>
            <consortium name="The Broad Institute Genomics Platform"/>
            <consortium name="The Broad Institute Genome Sequencing Center for Infectious Disease"/>
            <person name="Wu L."/>
            <person name="Ma J."/>
        </authorList>
    </citation>
    <scope>NUCLEOTIDE SEQUENCE [LARGE SCALE GENOMIC DNA]</scope>
    <source>
        <strain evidence="10">KACC 11299</strain>
    </source>
</reference>
<accession>A0ABW0TX88</accession>
<dbReference type="InterPro" id="IPR020930">
    <property type="entry name" value="Ribosomal_uL5_bac-type"/>
</dbReference>
<dbReference type="Pfam" id="PF14693">
    <property type="entry name" value="Ribosomal_TL5_C"/>
    <property type="match status" value="1"/>
</dbReference>
<evidence type="ECO:0000256" key="3">
    <source>
        <dbReference type="ARBA" id="ARBA00022980"/>
    </source>
</evidence>
<dbReference type="HAMAP" id="MF_01334">
    <property type="entry name" value="Ribosomal_bL25_CTC"/>
    <property type="match status" value="1"/>
</dbReference>
<name>A0ABW0TX88_9BACL</name>
<feature type="domain" description="Large ribosomal subunit protein bL25 beta" evidence="8">
    <location>
        <begin position="100"/>
        <end position="182"/>
    </location>
</feature>
<feature type="region of interest" description="Disordered" evidence="6">
    <location>
        <begin position="184"/>
        <end position="210"/>
    </location>
</feature>
<dbReference type="SUPFAM" id="SSF50715">
    <property type="entry name" value="Ribosomal protein L25-like"/>
    <property type="match status" value="1"/>
</dbReference>
<dbReference type="Gene3D" id="2.170.120.20">
    <property type="entry name" value="Ribosomal protein L25, beta domain"/>
    <property type="match status" value="1"/>
</dbReference>
<evidence type="ECO:0000313" key="10">
    <source>
        <dbReference type="Proteomes" id="UP001596071"/>
    </source>
</evidence>
<evidence type="ECO:0000259" key="7">
    <source>
        <dbReference type="Pfam" id="PF01386"/>
    </source>
</evidence>
<evidence type="ECO:0000256" key="4">
    <source>
        <dbReference type="ARBA" id="ARBA00023274"/>
    </source>
</evidence>
<protein>
    <recommendedName>
        <fullName evidence="5">Large ribosomal subunit protein bL25</fullName>
    </recommendedName>
    <alternativeName>
        <fullName evidence="5">General stress protein CTC</fullName>
    </alternativeName>
</protein>
<evidence type="ECO:0000256" key="5">
    <source>
        <dbReference type="HAMAP-Rule" id="MF_01334"/>
    </source>
</evidence>